<evidence type="ECO:0000256" key="3">
    <source>
        <dbReference type="ARBA" id="ARBA00022475"/>
    </source>
</evidence>
<keyword evidence="16" id="KW-0997">Cell inner membrane</keyword>
<dbReference type="NCBIfam" id="TIGR02614">
    <property type="entry name" value="ftsW"/>
    <property type="match status" value="1"/>
</dbReference>
<reference evidence="18" key="1">
    <citation type="journal article" date="2019" name="Int. J. Syst. Evol. Microbiol.">
        <title>The Global Catalogue of Microorganisms (GCM) 10K type strain sequencing project: providing services to taxonomists for standard genome sequencing and annotation.</title>
        <authorList>
            <consortium name="The Broad Institute Genomics Platform"/>
            <consortium name="The Broad Institute Genome Sequencing Center for Infectious Disease"/>
            <person name="Wu L."/>
            <person name="Ma J."/>
        </authorList>
    </citation>
    <scope>NUCLEOTIDE SEQUENCE [LARGE SCALE GENOMIC DNA]</scope>
    <source>
        <strain evidence="18">CGMCC 4.1799</strain>
    </source>
</reference>
<dbReference type="EMBL" id="JBHSNL010000004">
    <property type="protein sequence ID" value="MFC5545713.1"/>
    <property type="molecule type" value="Genomic_DNA"/>
</dbReference>
<evidence type="ECO:0000256" key="13">
    <source>
        <dbReference type="ARBA" id="ARBA00023316"/>
    </source>
</evidence>
<evidence type="ECO:0000313" key="17">
    <source>
        <dbReference type="EMBL" id="MFC5545713.1"/>
    </source>
</evidence>
<evidence type="ECO:0000256" key="5">
    <source>
        <dbReference type="ARBA" id="ARBA00022676"/>
    </source>
</evidence>
<dbReference type="Proteomes" id="UP001596055">
    <property type="component" value="Unassembled WGS sequence"/>
</dbReference>
<keyword evidence="11 16" id="KW-0472">Membrane</keyword>
<evidence type="ECO:0000256" key="12">
    <source>
        <dbReference type="ARBA" id="ARBA00023306"/>
    </source>
</evidence>
<comment type="pathway">
    <text evidence="2 16">Cell wall biogenesis; peptidoglycan biosynthesis.</text>
</comment>
<evidence type="ECO:0000256" key="2">
    <source>
        <dbReference type="ARBA" id="ARBA00004752"/>
    </source>
</evidence>
<organism evidence="17 18">
    <name type="scientific">Marinobacter koreensis</name>
    <dbReference type="NCBI Taxonomy" id="335974"/>
    <lineage>
        <taxon>Bacteria</taxon>
        <taxon>Pseudomonadati</taxon>
        <taxon>Pseudomonadota</taxon>
        <taxon>Gammaproteobacteria</taxon>
        <taxon>Pseudomonadales</taxon>
        <taxon>Marinobacteraceae</taxon>
        <taxon>Marinobacter</taxon>
    </lineage>
</organism>
<evidence type="ECO:0000256" key="1">
    <source>
        <dbReference type="ARBA" id="ARBA00004651"/>
    </source>
</evidence>
<feature type="transmembrane region" description="Helical" evidence="16">
    <location>
        <begin position="283"/>
        <end position="305"/>
    </location>
</feature>
<evidence type="ECO:0000256" key="10">
    <source>
        <dbReference type="ARBA" id="ARBA00022989"/>
    </source>
</evidence>
<gene>
    <name evidence="16 17" type="primary">ftsW</name>
    <name evidence="17" type="ORF">ACFPQA_11655</name>
</gene>
<evidence type="ECO:0000256" key="7">
    <source>
        <dbReference type="ARBA" id="ARBA00022692"/>
    </source>
</evidence>
<feature type="transmembrane region" description="Helical" evidence="16">
    <location>
        <begin position="198"/>
        <end position="218"/>
    </location>
</feature>
<keyword evidence="6 16" id="KW-0808">Transferase</keyword>
<keyword evidence="9 16" id="KW-0573">Peptidoglycan synthesis</keyword>
<feature type="transmembrane region" description="Helical" evidence="16">
    <location>
        <begin position="352"/>
        <end position="373"/>
    </location>
</feature>
<dbReference type="InterPro" id="IPR013437">
    <property type="entry name" value="FtsW"/>
</dbReference>
<comment type="caution">
    <text evidence="17">The sequence shown here is derived from an EMBL/GenBank/DDBJ whole genome shotgun (WGS) entry which is preliminary data.</text>
</comment>
<evidence type="ECO:0000256" key="6">
    <source>
        <dbReference type="ARBA" id="ARBA00022679"/>
    </source>
</evidence>
<dbReference type="Pfam" id="PF01098">
    <property type="entry name" value="FTSW_RODA_SPOVE"/>
    <property type="match status" value="1"/>
</dbReference>
<keyword evidence="18" id="KW-1185">Reference proteome</keyword>
<keyword evidence="3 16" id="KW-1003">Cell membrane</keyword>
<keyword evidence="13 16" id="KW-0961">Cell wall biogenesis/degradation</keyword>
<comment type="subcellular location">
    <subcellularLocation>
        <location evidence="16">Cell inner membrane</location>
        <topology evidence="16">Multi-pass membrane protein</topology>
    </subcellularLocation>
    <subcellularLocation>
        <location evidence="1">Cell membrane</location>
        <topology evidence="1">Multi-pass membrane protein</topology>
    </subcellularLocation>
    <text evidence="16">Localizes to the division septum.</text>
</comment>
<evidence type="ECO:0000313" key="18">
    <source>
        <dbReference type="Proteomes" id="UP001596055"/>
    </source>
</evidence>
<sequence>MSLEASLPIQDRWFARVEPLPMLMISAIALMVIGIVMISSASMDMAAETVGNSYHYVIRQLLFAVMGCGLALVAVNVPVSWWERSGWLLLSIGLVVLVLVLTPLGRTVNGSTRWIPFGLFNVQVSEVAKLCLIAYLAGYVVRRREELLNTWPGFLKPLLILGVASFLLVTEPDFGATVVLVSASAGMIFLSGVRLSRFVPLIITLIVLGALLVLTQPYRIKRVVSYLDPWKDQFDSGYQLTQSLIAFGRGEWFGVGLGNSIQKLFYLPEAHTDFIFAIVAEEFGLIGSLIVLGLFTVLVTSGLVIARRAEKAGMPFGACFSYGLSLLIGLQAGINMAVSTGLLPTKGLTLPLVSYGGSSLMVSCICIGVLARVEMERLDRVRLDREKTGSSKRGGARYE</sequence>
<accession>A0ABW0RMQ9</accession>
<feature type="transmembrane region" description="Helical" evidence="16">
    <location>
        <begin position="312"/>
        <end position="332"/>
    </location>
</feature>
<feature type="transmembrane region" description="Helical" evidence="16">
    <location>
        <begin position="117"/>
        <end position="141"/>
    </location>
</feature>
<dbReference type="InterPro" id="IPR018365">
    <property type="entry name" value="Cell_cycle_FtsW-rel_CS"/>
</dbReference>
<name>A0ABW0RMQ9_9GAMM</name>
<keyword evidence="5 16" id="KW-0328">Glycosyltransferase</keyword>
<dbReference type="InterPro" id="IPR001182">
    <property type="entry name" value="FtsW/RodA"/>
</dbReference>
<feature type="transmembrane region" description="Helical" evidence="16">
    <location>
        <begin position="148"/>
        <end position="168"/>
    </location>
</feature>
<evidence type="ECO:0000256" key="11">
    <source>
        <dbReference type="ARBA" id="ARBA00023136"/>
    </source>
</evidence>
<keyword evidence="4 16" id="KW-0132">Cell division</keyword>
<evidence type="ECO:0000256" key="9">
    <source>
        <dbReference type="ARBA" id="ARBA00022984"/>
    </source>
</evidence>
<keyword evidence="7 16" id="KW-0812">Transmembrane</keyword>
<dbReference type="EC" id="2.4.99.28" evidence="16"/>
<comment type="function">
    <text evidence="16">Peptidoglycan polymerase that is essential for cell division.</text>
</comment>
<feature type="transmembrane region" description="Helical" evidence="16">
    <location>
        <begin position="61"/>
        <end position="79"/>
    </location>
</feature>
<dbReference type="PROSITE" id="PS00428">
    <property type="entry name" value="FTSW_RODA_SPOVE"/>
    <property type="match status" value="1"/>
</dbReference>
<feature type="transmembrane region" description="Helical" evidence="16">
    <location>
        <begin position="86"/>
        <end position="105"/>
    </location>
</feature>
<comment type="similarity">
    <text evidence="14 16">Belongs to the SEDS family. FtsW subfamily.</text>
</comment>
<feature type="transmembrane region" description="Helical" evidence="16">
    <location>
        <begin position="20"/>
        <end position="41"/>
    </location>
</feature>
<keyword evidence="12 16" id="KW-0131">Cell cycle</keyword>
<dbReference type="RefSeq" id="WP_248159584.1">
    <property type="nucleotide sequence ID" value="NZ_JAKZAJ010000005.1"/>
</dbReference>
<comment type="catalytic activity">
    <reaction evidence="15 16">
        <text>[GlcNAc-(1-&gt;4)-Mur2Ac(oyl-L-Ala-gamma-D-Glu-L-Lys-D-Ala-D-Ala)](n)-di-trans,octa-cis-undecaprenyl diphosphate + beta-D-GlcNAc-(1-&gt;4)-Mur2Ac(oyl-L-Ala-gamma-D-Glu-L-Lys-D-Ala-D-Ala)-di-trans,octa-cis-undecaprenyl diphosphate = [GlcNAc-(1-&gt;4)-Mur2Ac(oyl-L-Ala-gamma-D-Glu-L-Lys-D-Ala-D-Ala)](n+1)-di-trans,octa-cis-undecaprenyl diphosphate + di-trans,octa-cis-undecaprenyl diphosphate + H(+)</text>
        <dbReference type="Rhea" id="RHEA:23708"/>
        <dbReference type="Rhea" id="RHEA-COMP:9602"/>
        <dbReference type="Rhea" id="RHEA-COMP:9603"/>
        <dbReference type="ChEBI" id="CHEBI:15378"/>
        <dbReference type="ChEBI" id="CHEBI:58405"/>
        <dbReference type="ChEBI" id="CHEBI:60033"/>
        <dbReference type="ChEBI" id="CHEBI:78435"/>
        <dbReference type="EC" id="2.4.99.28"/>
    </reaction>
</comment>
<proteinExistence type="inferred from homology"/>
<dbReference type="PANTHER" id="PTHR30474">
    <property type="entry name" value="CELL CYCLE PROTEIN"/>
    <property type="match status" value="1"/>
</dbReference>
<keyword evidence="8 16" id="KW-0133">Cell shape</keyword>
<dbReference type="HAMAP" id="MF_00913">
    <property type="entry name" value="PGT_FtsW_proteobact"/>
    <property type="match status" value="1"/>
</dbReference>
<dbReference type="PANTHER" id="PTHR30474:SF2">
    <property type="entry name" value="PEPTIDOGLYCAN GLYCOSYLTRANSFERASE FTSW-RELATED"/>
    <property type="match status" value="1"/>
</dbReference>
<evidence type="ECO:0000256" key="8">
    <source>
        <dbReference type="ARBA" id="ARBA00022960"/>
    </source>
</evidence>
<evidence type="ECO:0000256" key="16">
    <source>
        <dbReference type="HAMAP-Rule" id="MF_00913"/>
    </source>
</evidence>
<evidence type="ECO:0000256" key="14">
    <source>
        <dbReference type="ARBA" id="ARBA00038053"/>
    </source>
</evidence>
<evidence type="ECO:0000256" key="15">
    <source>
        <dbReference type="ARBA" id="ARBA00049902"/>
    </source>
</evidence>
<protein>
    <recommendedName>
        <fullName evidence="16">Probable peptidoglycan glycosyltransferase FtsW</fullName>
        <shortName evidence="16">PGT</shortName>
        <ecNumber evidence="16">2.4.99.28</ecNumber>
    </recommendedName>
    <alternativeName>
        <fullName evidence="16">Cell division protein FtsW</fullName>
    </alternativeName>
    <alternativeName>
        <fullName evidence="16">Cell wall polymerase</fullName>
    </alternativeName>
    <alternativeName>
        <fullName evidence="16">Peptidoglycan polymerase</fullName>
        <shortName evidence="16">PG polymerase</shortName>
    </alternativeName>
</protein>
<feature type="transmembrane region" description="Helical" evidence="16">
    <location>
        <begin position="174"/>
        <end position="191"/>
    </location>
</feature>
<evidence type="ECO:0000256" key="4">
    <source>
        <dbReference type="ARBA" id="ARBA00022618"/>
    </source>
</evidence>
<keyword evidence="10 16" id="KW-1133">Transmembrane helix</keyword>